<dbReference type="Gene3D" id="1.10.10.10">
    <property type="entry name" value="Winged helix-like DNA-binding domain superfamily/Winged helix DNA-binding domain"/>
    <property type="match status" value="1"/>
</dbReference>
<sequence>MVPFTGRVTECDVIRSALRDSAGILVVGQEGSGRSRLLAEAVAAFDGRGAAVRRVAGAGTEVPFGALAHLLPGSPEAVNPIRWAAEVICASVRPGEGSWLGPGVVRGRGAGSCLVLAVDDGHLLDGHSAAAIRFLVAHRGARVVVTSCAGAALPAAVASLWKDGWLSRLDLAPLSAGDCGRLLAAVLGGEVEAATARSLRHAAGGNVRLLVELACSQPFARVDGRWRWRGELMLTERLRQMVEAQIGALDDAERETLELVAVGEPFALDELTRLSSSETVERMERRGLLTVQVSDSGVSVRLAHPLHRQVIRAWSTPVATRNRLSRVGGPRHPQEVEGAVLSARELEVARLASWNLTNREIADWLALSHRTVGNHLCNVYTKLGVNDRLDLAPLLVRAGRPV</sequence>
<dbReference type="CDD" id="cd06170">
    <property type="entry name" value="LuxR_C_like"/>
    <property type="match status" value="1"/>
</dbReference>
<evidence type="ECO:0000313" key="5">
    <source>
        <dbReference type="EMBL" id="GAA3823827.1"/>
    </source>
</evidence>
<dbReference type="PROSITE" id="PS50043">
    <property type="entry name" value="HTH_LUXR_2"/>
    <property type="match status" value="1"/>
</dbReference>
<dbReference type="PANTHER" id="PTHR44688">
    <property type="entry name" value="DNA-BINDING TRANSCRIPTIONAL ACTIVATOR DEVR_DOSR"/>
    <property type="match status" value="1"/>
</dbReference>
<proteinExistence type="predicted"/>
<dbReference type="InterPro" id="IPR016032">
    <property type="entry name" value="Sig_transdc_resp-reg_C-effctor"/>
</dbReference>
<keyword evidence="3" id="KW-0804">Transcription</keyword>
<accession>A0ABP7IQ31</accession>
<dbReference type="InterPro" id="IPR036388">
    <property type="entry name" value="WH-like_DNA-bd_sf"/>
</dbReference>
<protein>
    <recommendedName>
        <fullName evidence="4">HTH luxR-type domain-containing protein</fullName>
    </recommendedName>
</protein>
<dbReference type="SUPFAM" id="SSF46894">
    <property type="entry name" value="C-terminal effector domain of the bipartite response regulators"/>
    <property type="match status" value="1"/>
</dbReference>
<feature type="domain" description="HTH luxR-type" evidence="4">
    <location>
        <begin position="334"/>
        <end position="399"/>
    </location>
</feature>
<dbReference type="InterPro" id="IPR000792">
    <property type="entry name" value="Tscrpt_reg_LuxR_C"/>
</dbReference>
<dbReference type="SMART" id="SM00421">
    <property type="entry name" value="HTH_LUXR"/>
    <property type="match status" value="1"/>
</dbReference>
<keyword evidence="6" id="KW-1185">Reference proteome</keyword>
<evidence type="ECO:0000313" key="6">
    <source>
        <dbReference type="Proteomes" id="UP001500888"/>
    </source>
</evidence>
<evidence type="ECO:0000259" key="4">
    <source>
        <dbReference type="PROSITE" id="PS50043"/>
    </source>
</evidence>
<keyword evidence="2" id="KW-0238">DNA-binding</keyword>
<evidence type="ECO:0000256" key="2">
    <source>
        <dbReference type="ARBA" id="ARBA00023125"/>
    </source>
</evidence>
<dbReference type="EMBL" id="BAAAZR010000019">
    <property type="protein sequence ID" value="GAA3823827.1"/>
    <property type="molecule type" value="Genomic_DNA"/>
</dbReference>
<evidence type="ECO:0000256" key="3">
    <source>
        <dbReference type="ARBA" id="ARBA00023163"/>
    </source>
</evidence>
<dbReference type="Proteomes" id="UP001500888">
    <property type="component" value="Unassembled WGS sequence"/>
</dbReference>
<keyword evidence="1" id="KW-0805">Transcription regulation</keyword>
<evidence type="ECO:0000256" key="1">
    <source>
        <dbReference type="ARBA" id="ARBA00023015"/>
    </source>
</evidence>
<comment type="caution">
    <text evidence="5">The sequence shown here is derived from an EMBL/GenBank/DDBJ whole genome shotgun (WGS) entry which is preliminary data.</text>
</comment>
<reference evidence="6" key="1">
    <citation type="journal article" date="2019" name="Int. J. Syst. Evol. Microbiol.">
        <title>The Global Catalogue of Microorganisms (GCM) 10K type strain sequencing project: providing services to taxonomists for standard genome sequencing and annotation.</title>
        <authorList>
            <consortium name="The Broad Institute Genomics Platform"/>
            <consortium name="The Broad Institute Genome Sequencing Center for Infectious Disease"/>
            <person name="Wu L."/>
            <person name="Ma J."/>
        </authorList>
    </citation>
    <scope>NUCLEOTIDE SEQUENCE [LARGE SCALE GENOMIC DNA]</scope>
    <source>
        <strain evidence="6">JCM 16908</strain>
    </source>
</reference>
<organism evidence="5 6">
    <name type="scientific">Sphaerisporangium flaviroseum</name>
    <dbReference type="NCBI Taxonomy" id="509199"/>
    <lineage>
        <taxon>Bacteria</taxon>
        <taxon>Bacillati</taxon>
        <taxon>Actinomycetota</taxon>
        <taxon>Actinomycetes</taxon>
        <taxon>Streptosporangiales</taxon>
        <taxon>Streptosporangiaceae</taxon>
        <taxon>Sphaerisporangium</taxon>
    </lineage>
</organism>
<name>A0ABP7IQ31_9ACTN</name>
<gene>
    <name evidence="5" type="ORF">GCM10022226_50510</name>
</gene>
<dbReference type="PANTHER" id="PTHR44688:SF16">
    <property type="entry name" value="DNA-BINDING TRANSCRIPTIONAL ACTIVATOR DEVR_DOSR"/>
    <property type="match status" value="1"/>
</dbReference>
<dbReference type="Pfam" id="PF00196">
    <property type="entry name" value="GerE"/>
    <property type="match status" value="1"/>
</dbReference>
<dbReference type="PRINTS" id="PR00038">
    <property type="entry name" value="HTHLUXR"/>
</dbReference>